<organism evidence="1 2">
    <name type="scientific">Candidatus Magnetobacterium bavaricum</name>
    <dbReference type="NCBI Taxonomy" id="29290"/>
    <lineage>
        <taxon>Bacteria</taxon>
        <taxon>Pseudomonadati</taxon>
        <taxon>Nitrospirota</taxon>
        <taxon>Thermodesulfovibrionia</taxon>
        <taxon>Thermodesulfovibrionales</taxon>
        <taxon>Candidatus Magnetobacteriaceae</taxon>
        <taxon>Candidatus Magnetobacterium</taxon>
    </lineage>
</organism>
<proteinExistence type="predicted"/>
<keyword evidence="2" id="KW-1185">Reference proteome</keyword>
<evidence type="ECO:0000313" key="1">
    <source>
        <dbReference type="EMBL" id="KJU83120.1"/>
    </source>
</evidence>
<dbReference type="AlphaFoldDB" id="A0A0F3GMG8"/>
<sequence>MLWTSPGRLTFLKCLSYNKRYYDVSKDRIIPKLSDSFKKKSILLIISRCYRFNSLTHWVKVSNRNYSLFSMAYD</sequence>
<dbReference type="Proteomes" id="UP000033423">
    <property type="component" value="Unassembled WGS sequence"/>
</dbReference>
<accession>A0A0F3GMG8</accession>
<gene>
    <name evidence="1" type="ORF">MBAV_004686</name>
</gene>
<comment type="caution">
    <text evidence="1">The sequence shown here is derived from an EMBL/GenBank/DDBJ whole genome shotgun (WGS) entry which is preliminary data.</text>
</comment>
<dbReference type="EMBL" id="LACI01002028">
    <property type="protein sequence ID" value="KJU83120.1"/>
    <property type="molecule type" value="Genomic_DNA"/>
</dbReference>
<protein>
    <submittedName>
        <fullName evidence="1">Uncharacterized protein</fullName>
    </submittedName>
</protein>
<reference evidence="1 2" key="1">
    <citation type="submission" date="2015-02" db="EMBL/GenBank/DDBJ databases">
        <title>Single-cell genomics of uncultivated deep-branching MTB reveals a conserved set of magnetosome genes.</title>
        <authorList>
            <person name="Kolinko S."/>
            <person name="Richter M."/>
            <person name="Glockner F.O."/>
            <person name="Brachmann A."/>
            <person name="Schuler D."/>
        </authorList>
    </citation>
    <scope>NUCLEOTIDE SEQUENCE [LARGE SCALE GENOMIC DNA]</scope>
    <source>
        <strain evidence="1">TM-1</strain>
    </source>
</reference>
<name>A0A0F3GMG8_9BACT</name>
<evidence type="ECO:0000313" key="2">
    <source>
        <dbReference type="Proteomes" id="UP000033423"/>
    </source>
</evidence>